<feature type="region of interest" description="Disordered" evidence="2">
    <location>
        <begin position="238"/>
        <end position="278"/>
    </location>
</feature>
<dbReference type="GO" id="GO:0000447">
    <property type="term" value="P:endonucleolytic cleavage in ITS1 to separate SSU-rRNA from 5.8S rRNA and LSU-rRNA from tricistronic rRNA transcript (SSU-rRNA, 5.8S rRNA, LSU-rRNA)"/>
    <property type="evidence" value="ECO:0007669"/>
    <property type="project" value="TreeGrafter"/>
</dbReference>
<dbReference type="FunCoup" id="A0A448YMQ5">
    <property type="interactions" value="678"/>
</dbReference>
<feature type="region of interest" description="Disordered" evidence="2">
    <location>
        <begin position="51"/>
        <end position="179"/>
    </location>
</feature>
<evidence type="ECO:0000256" key="2">
    <source>
        <dbReference type="SAM" id="MobiDB-lite"/>
    </source>
</evidence>
<feature type="region of interest" description="Disordered" evidence="2">
    <location>
        <begin position="1"/>
        <end position="35"/>
    </location>
</feature>
<dbReference type="PANTHER" id="PTHR14490">
    <property type="entry name" value="ZINC FINGER, ZZ TYPE"/>
    <property type="match status" value="1"/>
</dbReference>
<dbReference type="InParanoid" id="A0A448YMQ5"/>
<sequence length="506" mass="59220">MVKGNADIDTEDLKRELREDASSSESEPEDEYGELLTEDVEEGLNKVLNAIKNNDESLKDPKVRFFEEEKEKEEEEEEEKKTEEKKHKPIYLKEYHRMNLLGDGQELEDEEEEEEVDEDDIPDQPYTEQQRQDKAKLMSEINKEFGEDEDEEESFLKKKESDKTKKPITDEVVLPDPSVDGGKFLEAYMEKHAWIPDKGSKDLTVGMKEDDPEFELAAEKFENAYNFRFEDPNGTEIVSYARSQTTMRKQKVKGRKRERQRDQEEKRQEKEEVEKLVKRKKQKKMNIVMDRINEVRKAVGEDIPDSVIADVFGDSLIQEDFDGEEWDKKMTEVFEKYGNDQKPEWEEEEGEGEGEDDGGDEDSDEEVITKPATSKRAQKRELKHLKKQKKEGVKQIASEIVEKKAADLVEEVQEERGRSKDQEALKFRYREVSPESFGLTTRDILFAKDEDLNDFVGIKKLAPYRSERDKKNDKVKYSKGKRVKKWRKKVFRGEAEPPAEHTEASE</sequence>
<dbReference type="Proteomes" id="UP000290900">
    <property type="component" value="Unassembled WGS sequence"/>
</dbReference>
<feature type="compositionally biased region" description="Basic and acidic residues" evidence="2">
    <location>
        <begin position="130"/>
        <end position="145"/>
    </location>
</feature>
<keyword evidence="5" id="KW-1185">Reference proteome</keyword>
<feature type="compositionally biased region" description="Basic residues" evidence="2">
    <location>
        <begin position="248"/>
        <end position="258"/>
    </location>
</feature>
<dbReference type="Pfam" id="PF05178">
    <property type="entry name" value="Kri1"/>
    <property type="match status" value="1"/>
</dbReference>
<feature type="region of interest" description="Disordered" evidence="2">
    <location>
        <begin position="329"/>
        <end position="391"/>
    </location>
</feature>
<evidence type="ECO:0000313" key="5">
    <source>
        <dbReference type="Proteomes" id="UP000290900"/>
    </source>
</evidence>
<feature type="compositionally biased region" description="Basic and acidic residues" evidence="2">
    <location>
        <begin position="79"/>
        <end position="97"/>
    </location>
</feature>
<dbReference type="GO" id="GO:0005730">
    <property type="term" value="C:nucleolus"/>
    <property type="evidence" value="ECO:0007669"/>
    <property type="project" value="TreeGrafter"/>
</dbReference>
<dbReference type="Pfam" id="PF12936">
    <property type="entry name" value="Kri1_C"/>
    <property type="match status" value="1"/>
</dbReference>
<accession>A0A448YMQ5</accession>
<feature type="compositionally biased region" description="Acidic residues" evidence="2">
    <location>
        <begin position="345"/>
        <end position="366"/>
    </location>
</feature>
<feature type="compositionally biased region" description="Basic and acidic residues" evidence="2">
    <location>
        <begin position="329"/>
        <end position="344"/>
    </location>
</feature>
<feature type="domain" description="Kri1-like C-terminal" evidence="3">
    <location>
        <begin position="398"/>
        <end position="490"/>
    </location>
</feature>
<evidence type="ECO:0000259" key="3">
    <source>
        <dbReference type="Pfam" id="PF12936"/>
    </source>
</evidence>
<feature type="compositionally biased region" description="Acidic residues" evidence="2">
    <location>
        <begin position="105"/>
        <end position="122"/>
    </location>
</feature>
<dbReference type="EMBL" id="CAACVR010000018">
    <property type="protein sequence ID" value="VEU22143.1"/>
    <property type="molecule type" value="Genomic_DNA"/>
</dbReference>
<protein>
    <submittedName>
        <fullName evidence="4">DEKNAAC103108</fullName>
    </submittedName>
</protein>
<proteinExistence type="inferred from homology"/>
<organism evidence="4 5">
    <name type="scientific">Brettanomyces naardenensis</name>
    <name type="common">Yeast</name>
    <dbReference type="NCBI Taxonomy" id="13370"/>
    <lineage>
        <taxon>Eukaryota</taxon>
        <taxon>Fungi</taxon>
        <taxon>Dikarya</taxon>
        <taxon>Ascomycota</taxon>
        <taxon>Saccharomycotina</taxon>
        <taxon>Pichiomycetes</taxon>
        <taxon>Pichiales</taxon>
        <taxon>Pichiaceae</taxon>
        <taxon>Brettanomyces</taxon>
    </lineage>
</organism>
<name>A0A448YMQ5_BRENA</name>
<dbReference type="InterPro" id="IPR018034">
    <property type="entry name" value="Kri1"/>
</dbReference>
<dbReference type="PANTHER" id="PTHR14490:SF5">
    <property type="entry name" value="PROTEIN KRI1 HOMOLOG"/>
    <property type="match status" value="1"/>
</dbReference>
<feature type="compositionally biased region" description="Basic and acidic residues" evidence="2">
    <location>
        <begin position="154"/>
        <end position="169"/>
    </location>
</feature>
<feature type="compositionally biased region" description="Basic and acidic residues" evidence="2">
    <location>
        <begin position="11"/>
        <end position="21"/>
    </location>
</feature>
<evidence type="ECO:0000256" key="1">
    <source>
        <dbReference type="ARBA" id="ARBA00007473"/>
    </source>
</evidence>
<feature type="compositionally biased region" description="Basic and acidic residues" evidence="2">
    <location>
        <begin position="53"/>
        <end position="69"/>
    </location>
</feature>
<feature type="compositionally biased region" description="Basic residues" evidence="2">
    <location>
        <begin position="376"/>
        <end position="389"/>
    </location>
</feature>
<feature type="compositionally biased region" description="Acidic residues" evidence="2">
    <location>
        <begin position="26"/>
        <end position="35"/>
    </location>
</feature>
<dbReference type="AlphaFoldDB" id="A0A448YMQ5"/>
<dbReference type="GO" id="GO:0030686">
    <property type="term" value="C:90S preribosome"/>
    <property type="evidence" value="ECO:0007669"/>
    <property type="project" value="TreeGrafter"/>
</dbReference>
<reference evidence="4 5" key="1">
    <citation type="submission" date="2018-12" db="EMBL/GenBank/DDBJ databases">
        <authorList>
            <person name="Tiukova I."/>
            <person name="Dainat J."/>
        </authorList>
    </citation>
    <scope>NUCLEOTIDE SEQUENCE [LARGE SCALE GENOMIC DNA]</scope>
</reference>
<evidence type="ECO:0000313" key="4">
    <source>
        <dbReference type="EMBL" id="VEU22143.1"/>
    </source>
</evidence>
<feature type="compositionally biased region" description="Basic and acidic residues" evidence="2">
    <location>
        <begin position="259"/>
        <end position="276"/>
    </location>
</feature>
<comment type="similarity">
    <text evidence="1">Belongs to the KRI1 family.</text>
</comment>
<dbReference type="OrthoDB" id="10252032at2759"/>
<dbReference type="STRING" id="13370.A0A448YMQ5"/>
<dbReference type="InterPro" id="IPR024626">
    <property type="entry name" value="Kri1-like_C"/>
</dbReference>
<gene>
    <name evidence="4" type="ORF">BRENAR_LOCUS2875</name>
</gene>